<feature type="region of interest" description="Disordered" evidence="8">
    <location>
        <begin position="170"/>
        <end position="189"/>
    </location>
</feature>
<keyword evidence="11" id="KW-1185">Reference proteome</keyword>
<keyword evidence="4 6" id="KW-0479">Metal-binding</keyword>
<comment type="cofactor">
    <cofactor evidence="6">
        <name>Co(2+)</name>
        <dbReference type="ChEBI" id="CHEBI:48828"/>
    </cofactor>
    <cofactor evidence="6">
        <name>Zn(2+)</name>
        <dbReference type="ChEBI" id="CHEBI:29105"/>
    </cofactor>
    <cofactor evidence="6">
        <name>Mn(2+)</name>
        <dbReference type="ChEBI" id="CHEBI:29035"/>
    </cofactor>
    <cofactor evidence="6">
        <name>Fe(2+)</name>
        <dbReference type="ChEBI" id="CHEBI:29033"/>
    </cofactor>
    <text evidence="6">Binds 2 divalent metal cations per subunit. Has a high-affinity and a low affinity metal-binding site. The true nature of the physiological cofactor is under debate. The enzyme is active with cobalt, zinc, manganese or divalent iron ions. Most likely, methionine aminopeptidases function as mononuclear Fe(2+)-metalloproteases under physiological conditions, and the catalytically relevant metal-binding site has been assigned to the histidine-containing high-affinity site.</text>
</comment>
<protein>
    <recommendedName>
        <fullName evidence="6 7">Methionine aminopeptidase</fullName>
        <shortName evidence="6">MAP</shortName>
        <shortName evidence="6">MetAP</shortName>
        <ecNumber evidence="6 7">3.4.11.18</ecNumber>
    </recommendedName>
    <alternativeName>
        <fullName evidence="6">Peptidase M</fullName>
    </alternativeName>
</protein>
<organism evidence="10 11">
    <name type="scientific">Flavimobilis rhizosphaerae</name>
    <dbReference type="NCBI Taxonomy" id="2775421"/>
    <lineage>
        <taxon>Bacteria</taxon>
        <taxon>Bacillati</taxon>
        <taxon>Actinomycetota</taxon>
        <taxon>Actinomycetes</taxon>
        <taxon>Micrococcales</taxon>
        <taxon>Jonesiaceae</taxon>
        <taxon>Flavimobilis</taxon>
    </lineage>
</organism>
<proteinExistence type="inferred from homology"/>
<evidence type="ECO:0000256" key="2">
    <source>
        <dbReference type="ARBA" id="ARBA00022438"/>
    </source>
</evidence>
<dbReference type="PANTHER" id="PTHR43330:SF27">
    <property type="entry name" value="METHIONINE AMINOPEPTIDASE"/>
    <property type="match status" value="1"/>
</dbReference>
<sequence length="255" mass="26890">MIELRTPAEIDEMREAGRIVARALKAVEEAAVVGTSLKELDAVARDVIFGAGATSPFLNYHPDWAPTPFPGVICASVNDAVVHGIPNDLRIADGDLVSIDCGAILKGWAADSATSFVVGTPRQEDLDLIATTRAALDAGIAAAQVGGRLGDISAAIGRVARKAKVGNLEDHGGHGIGREMHGEPFVPNEGRARKGMELKAGLVLALEPMFIHGGSGRYTYGDDGWTLYSRSRQRAAHVEHTIALTDDGPRILTAL</sequence>
<evidence type="ECO:0000313" key="11">
    <source>
        <dbReference type="Proteomes" id="UP000642107"/>
    </source>
</evidence>
<keyword evidence="3 6" id="KW-0645">Protease</keyword>
<evidence type="ECO:0000256" key="7">
    <source>
        <dbReference type="RuleBase" id="RU003653"/>
    </source>
</evidence>
<accession>A0ABR9DP45</accession>
<comment type="similarity">
    <text evidence="6">Belongs to the peptidase M24A family. Methionine aminopeptidase type 1 subfamily.</text>
</comment>
<evidence type="ECO:0000256" key="6">
    <source>
        <dbReference type="HAMAP-Rule" id="MF_01974"/>
    </source>
</evidence>
<evidence type="ECO:0000259" key="9">
    <source>
        <dbReference type="Pfam" id="PF00557"/>
    </source>
</evidence>
<comment type="subunit">
    <text evidence="6">Monomer.</text>
</comment>
<dbReference type="PRINTS" id="PR00599">
    <property type="entry name" value="MAPEPTIDASE"/>
</dbReference>
<dbReference type="EMBL" id="JACZDF010000002">
    <property type="protein sequence ID" value="MBD9698724.1"/>
    <property type="molecule type" value="Genomic_DNA"/>
</dbReference>
<dbReference type="Gene3D" id="3.90.230.10">
    <property type="entry name" value="Creatinase/methionine aminopeptidase superfamily"/>
    <property type="match status" value="1"/>
</dbReference>
<reference evidence="10 11" key="1">
    <citation type="submission" date="2020-09" db="EMBL/GenBank/DDBJ databases">
        <title>Flavimobilis rhizosphaerae sp. nov., isolated from rhizosphere soil of Spartina alterniflora.</title>
        <authorList>
            <person name="Hanqin C."/>
        </authorList>
    </citation>
    <scope>NUCLEOTIDE SEQUENCE [LARGE SCALE GENOMIC DNA]</scope>
    <source>
        <strain evidence="10 11">GY 10621</strain>
    </source>
</reference>
<feature type="binding site" evidence="6">
    <location>
        <position position="181"/>
    </location>
    <ligand>
        <name>substrate</name>
    </ligand>
</feature>
<feature type="binding site" evidence="6">
    <location>
        <position position="83"/>
    </location>
    <ligand>
        <name>substrate</name>
    </ligand>
</feature>
<feature type="binding site" evidence="6">
    <location>
        <position position="239"/>
    </location>
    <ligand>
        <name>a divalent metal cation</name>
        <dbReference type="ChEBI" id="CHEBI:60240"/>
        <label>1</label>
    </ligand>
</feature>
<keyword evidence="5 6" id="KW-0378">Hydrolase</keyword>
<dbReference type="Pfam" id="PF00557">
    <property type="entry name" value="Peptidase_M24"/>
    <property type="match status" value="1"/>
</dbReference>
<dbReference type="HAMAP" id="MF_01974">
    <property type="entry name" value="MetAP_1"/>
    <property type="match status" value="1"/>
</dbReference>
<dbReference type="CDD" id="cd01086">
    <property type="entry name" value="MetAP1"/>
    <property type="match status" value="1"/>
</dbReference>
<feature type="binding site" evidence="6">
    <location>
        <position position="111"/>
    </location>
    <ligand>
        <name>a divalent metal cation</name>
        <dbReference type="ChEBI" id="CHEBI:60240"/>
        <label>2</label>
        <note>catalytic</note>
    </ligand>
</feature>
<feature type="binding site" evidence="6">
    <location>
        <position position="111"/>
    </location>
    <ligand>
        <name>a divalent metal cation</name>
        <dbReference type="ChEBI" id="CHEBI:60240"/>
        <label>1</label>
    </ligand>
</feature>
<gene>
    <name evidence="6 10" type="primary">map</name>
    <name evidence="10" type="ORF">IGS67_04325</name>
</gene>
<comment type="function">
    <text evidence="1 6">Removes the N-terminal methionine from nascent proteins. The N-terminal methionine is often cleaved when the second residue in the primary sequence is small and uncharged (Met-Ala-, Cys, Gly, Pro, Ser, Thr, or Val). Requires deformylation of the N(alpha)-formylated initiator methionine before it can be hydrolyzed.</text>
</comment>
<dbReference type="NCBIfam" id="TIGR00500">
    <property type="entry name" value="met_pdase_I"/>
    <property type="match status" value="1"/>
</dbReference>
<feature type="binding site" evidence="6">
    <location>
        <position position="100"/>
    </location>
    <ligand>
        <name>a divalent metal cation</name>
        <dbReference type="ChEBI" id="CHEBI:60240"/>
        <label>1</label>
    </ligand>
</feature>
<dbReference type="EC" id="3.4.11.18" evidence="6 7"/>
<dbReference type="PANTHER" id="PTHR43330">
    <property type="entry name" value="METHIONINE AMINOPEPTIDASE"/>
    <property type="match status" value="1"/>
</dbReference>
<feature type="binding site" evidence="6">
    <location>
        <position position="207"/>
    </location>
    <ligand>
        <name>a divalent metal cation</name>
        <dbReference type="ChEBI" id="CHEBI:60240"/>
        <label>2</label>
        <note>catalytic</note>
    </ligand>
</feature>
<keyword evidence="2 6" id="KW-0031">Aminopeptidase</keyword>
<evidence type="ECO:0000313" key="10">
    <source>
        <dbReference type="EMBL" id="MBD9698724.1"/>
    </source>
</evidence>
<dbReference type="Proteomes" id="UP000642107">
    <property type="component" value="Unassembled WGS sequence"/>
</dbReference>
<feature type="binding site" evidence="6">
    <location>
        <position position="239"/>
    </location>
    <ligand>
        <name>a divalent metal cation</name>
        <dbReference type="ChEBI" id="CHEBI:60240"/>
        <label>2</label>
        <note>catalytic</note>
    </ligand>
</feature>
<feature type="compositionally biased region" description="Basic and acidic residues" evidence="8">
    <location>
        <begin position="170"/>
        <end position="182"/>
    </location>
</feature>
<feature type="binding site" evidence="6">
    <location>
        <position position="174"/>
    </location>
    <ligand>
        <name>a divalent metal cation</name>
        <dbReference type="ChEBI" id="CHEBI:60240"/>
        <label>2</label>
        <note>catalytic</note>
    </ligand>
</feature>
<dbReference type="RefSeq" id="WP_102509426.1">
    <property type="nucleotide sequence ID" value="NZ_JACZDF010000002.1"/>
</dbReference>
<comment type="caution">
    <text evidence="10">The sequence shown here is derived from an EMBL/GenBank/DDBJ whole genome shotgun (WGS) entry which is preliminary data.</text>
</comment>
<dbReference type="InterPro" id="IPR002467">
    <property type="entry name" value="Pept_M24A_MAP1"/>
</dbReference>
<evidence type="ECO:0000256" key="8">
    <source>
        <dbReference type="SAM" id="MobiDB-lite"/>
    </source>
</evidence>
<dbReference type="GO" id="GO:0004239">
    <property type="term" value="F:initiator methionyl aminopeptidase activity"/>
    <property type="evidence" value="ECO:0007669"/>
    <property type="project" value="UniProtKB-EC"/>
</dbReference>
<dbReference type="SUPFAM" id="SSF55920">
    <property type="entry name" value="Creatinase/aminopeptidase"/>
    <property type="match status" value="1"/>
</dbReference>
<dbReference type="InterPro" id="IPR036005">
    <property type="entry name" value="Creatinase/aminopeptidase-like"/>
</dbReference>
<evidence type="ECO:0000256" key="5">
    <source>
        <dbReference type="ARBA" id="ARBA00022801"/>
    </source>
</evidence>
<feature type="domain" description="Peptidase M24" evidence="9">
    <location>
        <begin position="12"/>
        <end position="246"/>
    </location>
</feature>
<dbReference type="InterPro" id="IPR000994">
    <property type="entry name" value="Pept_M24"/>
</dbReference>
<evidence type="ECO:0000256" key="4">
    <source>
        <dbReference type="ARBA" id="ARBA00022723"/>
    </source>
</evidence>
<evidence type="ECO:0000256" key="3">
    <source>
        <dbReference type="ARBA" id="ARBA00022670"/>
    </source>
</evidence>
<dbReference type="InterPro" id="IPR001714">
    <property type="entry name" value="Pept_M24_MAP"/>
</dbReference>
<comment type="catalytic activity">
    <reaction evidence="6 7">
        <text>Release of N-terminal amino acids, preferentially methionine, from peptides and arylamides.</text>
        <dbReference type="EC" id="3.4.11.18"/>
    </reaction>
</comment>
<evidence type="ECO:0000256" key="1">
    <source>
        <dbReference type="ARBA" id="ARBA00002521"/>
    </source>
</evidence>
<name>A0ABR9DP45_9MICO</name>